<dbReference type="GO" id="GO:0004185">
    <property type="term" value="F:serine-type carboxypeptidase activity"/>
    <property type="evidence" value="ECO:0007669"/>
    <property type="project" value="InterPro"/>
</dbReference>
<keyword evidence="11" id="KW-1185">Reference proteome</keyword>
<dbReference type="GO" id="GO:0005773">
    <property type="term" value="C:vacuole"/>
    <property type="evidence" value="ECO:0007669"/>
    <property type="project" value="TreeGrafter"/>
</dbReference>
<protein>
    <submittedName>
        <fullName evidence="10">Serine carboxypeptidase-like 40</fullName>
    </submittedName>
</protein>
<dbReference type="PROSITE" id="PS00560">
    <property type="entry name" value="CARBOXYPEPT_SER_HIS"/>
    <property type="match status" value="1"/>
</dbReference>
<sequence>MQMGNAVINSETDAKGQWKFYGSHALIPDDVARQALKYCDFSPNATKQSDKCKEAVNQSDDEHLGNINLYNIYAPLCSNSNLTDKPKKISAMSPDPCSDYYVSAYLNRPAVQKALHVTNIPYHWEFCSDVVYDKWQDSPYTVSPLIKAIMAHGLRVWIYSGDVDAMVPVTSTLLSIRDMKLGVVTRWYPWNIDGEVGGYTQVYQNLTFATVRGAGHEVPMYQPKRSLSLITHFVTGTPLPHSSTN</sequence>
<dbReference type="PANTHER" id="PTHR11802:SF132">
    <property type="entry name" value="SERINE CARBOXYPEPTIDASE-LIKE 36-RELATED"/>
    <property type="match status" value="1"/>
</dbReference>
<keyword evidence="5" id="KW-0732">Signal</keyword>
<dbReference type="Gene3D" id="3.40.50.11320">
    <property type="match status" value="1"/>
</dbReference>
<accession>A0A830BWA9</accession>
<proteinExistence type="inferred from homology"/>
<keyword evidence="7" id="KW-1015">Disulfide bond</keyword>
<evidence type="ECO:0000256" key="9">
    <source>
        <dbReference type="ARBA" id="ARBA00037399"/>
    </source>
</evidence>
<evidence type="ECO:0000256" key="8">
    <source>
        <dbReference type="ARBA" id="ARBA00023180"/>
    </source>
</evidence>
<dbReference type="OrthoDB" id="443318at2759"/>
<evidence type="ECO:0000256" key="6">
    <source>
        <dbReference type="ARBA" id="ARBA00022801"/>
    </source>
</evidence>
<dbReference type="GO" id="GO:0005576">
    <property type="term" value="C:extracellular region"/>
    <property type="evidence" value="ECO:0007669"/>
    <property type="project" value="UniProtKB-SubCell"/>
</dbReference>
<keyword evidence="8" id="KW-0325">Glycoprotein</keyword>
<dbReference type="Proteomes" id="UP000653305">
    <property type="component" value="Unassembled WGS sequence"/>
</dbReference>
<evidence type="ECO:0000256" key="1">
    <source>
        <dbReference type="ARBA" id="ARBA00004613"/>
    </source>
</evidence>
<keyword evidence="3 10" id="KW-0121">Carboxypeptidase</keyword>
<dbReference type="PANTHER" id="PTHR11802">
    <property type="entry name" value="SERINE PROTEASE FAMILY S10 SERINE CARBOXYPEPTIDASE"/>
    <property type="match status" value="1"/>
</dbReference>
<dbReference type="Pfam" id="PF00450">
    <property type="entry name" value="Peptidase_S10"/>
    <property type="match status" value="1"/>
</dbReference>
<organism evidence="10 11">
    <name type="scientific">Phtheirospermum japonicum</name>
    <dbReference type="NCBI Taxonomy" id="374723"/>
    <lineage>
        <taxon>Eukaryota</taxon>
        <taxon>Viridiplantae</taxon>
        <taxon>Streptophyta</taxon>
        <taxon>Embryophyta</taxon>
        <taxon>Tracheophyta</taxon>
        <taxon>Spermatophyta</taxon>
        <taxon>Magnoliopsida</taxon>
        <taxon>eudicotyledons</taxon>
        <taxon>Gunneridae</taxon>
        <taxon>Pentapetalae</taxon>
        <taxon>asterids</taxon>
        <taxon>lamiids</taxon>
        <taxon>Lamiales</taxon>
        <taxon>Orobanchaceae</taxon>
        <taxon>Orobanchaceae incertae sedis</taxon>
        <taxon>Phtheirospermum</taxon>
    </lineage>
</organism>
<dbReference type="Gene3D" id="6.10.250.940">
    <property type="match status" value="1"/>
</dbReference>
<gene>
    <name evidence="10" type="ORF">PHJA_000921200</name>
</gene>
<evidence type="ECO:0000256" key="5">
    <source>
        <dbReference type="ARBA" id="ARBA00022729"/>
    </source>
</evidence>
<name>A0A830BWA9_9LAMI</name>
<evidence type="ECO:0000256" key="7">
    <source>
        <dbReference type="ARBA" id="ARBA00023157"/>
    </source>
</evidence>
<evidence type="ECO:0000256" key="3">
    <source>
        <dbReference type="ARBA" id="ARBA00022645"/>
    </source>
</evidence>
<evidence type="ECO:0000313" key="10">
    <source>
        <dbReference type="EMBL" id="GFP87775.1"/>
    </source>
</evidence>
<comment type="function">
    <text evidence="9">Probable carboxypeptidase.</text>
</comment>
<comment type="caution">
    <text evidence="10">The sequence shown here is derived from an EMBL/GenBank/DDBJ whole genome shotgun (WGS) entry which is preliminary data.</text>
</comment>
<comment type="similarity">
    <text evidence="2">Belongs to the peptidase S10 family.</text>
</comment>
<dbReference type="FunFam" id="3.40.50.11320:FF:000002">
    <property type="entry name" value="Carboxypeptidase"/>
    <property type="match status" value="1"/>
</dbReference>
<evidence type="ECO:0000256" key="2">
    <source>
        <dbReference type="ARBA" id="ARBA00009431"/>
    </source>
</evidence>
<dbReference type="EMBL" id="BMAC01000154">
    <property type="protein sequence ID" value="GFP87775.1"/>
    <property type="molecule type" value="Genomic_DNA"/>
</dbReference>
<comment type="subcellular location">
    <subcellularLocation>
        <location evidence="1">Secreted</location>
    </subcellularLocation>
</comment>
<dbReference type="InterPro" id="IPR001563">
    <property type="entry name" value="Peptidase_S10"/>
</dbReference>
<evidence type="ECO:0000313" key="11">
    <source>
        <dbReference type="Proteomes" id="UP000653305"/>
    </source>
</evidence>
<keyword evidence="4" id="KW-0645">Protease</keyword>
<dbReference type="SUPFAM" id="SSF53474">
    <property type="entry name" value="alpha/beta-Hydrolases"/>
    <property type="match status" value="1"/>
</dbReference>
<dbReference type="Gene3D" id="3.40.50.1820">
    <property type="entry name" value="alpha/beta hydrolase"/>
    <property type="match status" value="1"/>
</dbReference>
<dbReference type="GO" id="GO:0006508">
    <property type="term" value="P:proteolysis"/>
    <property type="evidence" value="ECO:0007669"/>
    <property type="project" value="UniProtKB-KW"/>
</dbReference>
<reference evidence="10" key="1">
    <citation type="submission" date="2020-07" db="EMBL/GenBank/DDBJ databases">
        <title>Ethylene signaling mediates host invasion by parasitic plants.</title>
        <authorList>
            <person name="Yoshida S."/>
        </authorList>
    </citation>
    <scope>NUCLEOTIDE SEQUENCE</scope>
    <source>
        <strain evidence="10">Okayama</strain>
    </source>
</reference>
<keyword evidence="6" id="KW-0378">Hydrolase</keyword>
<dbReference type="InterPro" id="IPR033124">
    <property type="entry name" value="Ser_caboxypep_his_AS"/>
</dbReference>
<dbReference type="AlphaFoldDB" id="A0A830BWA9"/>
<dbReference type="InterPro" id="IPR029058">
    <property type="entry name" value="AB_hydrolase_fold"/>
</dbReference>
<evidence type="ECO:0000256" key="4">
    <source>
        <dbReference type="ARBA" id="ARBA00022670"/>
    </source>
</evidence>